<keyword evidence="2" id="KW-1185">Reference proteome</keyword>
<protein>
    <submittedName>
        <fullName evidence="1">Transforming growth factor beta-1-induced transcript 1 protein</fullName>
    </submittedName>
</protein>
<organism evidence="1 2">
    <name type="scientific">Coemansia nantahalensis</name>
    <dbReference type="NCBI Taxonomy" id="2789366"/>
    <lineage>
        <taxon>Eukaryota</taxon>
        <taxon>Fungi</taxon>
        <taxon>Fungi incertae sedis</taxon>
        <taxon>Zoopagomycota</taxon>
        <taxon>Kickxellomycotina</taxon>
        <taxon>Kickxellomycetes</taxon>
        <taxon>Kickxellales</taxon>
        <taxon>Kickxellaceae</taxon>
        <taxon>Coemansia</taxon>
    </lineage>
</organism>
<evidence type="ECO:0000313" key="2">
    <source>
        <dbReference type="Proteomes" id="UP001140234"/>
    </source>
</evidence>
<gene>
    <name evidence="1" type="primary">TGFB1I1</name>
    <name evidence="1" type="ORF">IWQ57_001176</name>
</gene>
<accession>A0ACC1K4Z0</accession>
<sequence length="379" mass="40713">MSLESATVVGSRELPPAPAPSVHGAARGQPLLKTLGAGGRETVETIVHSLTDELEALKSSSAFAPQSTDFGKCRASPVTGALQQEDEHFRRRLSSLPEFAPAAEASAARDRRKRMTMTFGAGGPETASAALTCAYCNVRLDDGLITTAKAVICGDVGYCCSNCESILNLAPASADSAPTAAADAGYDDEYEYDEDGGGDQHALCETCHEPLGDEYVNILGRRFHVMHLMCDDCNMPLYALGGYLQDPSGGSKFYCQRDYLQRFSPTCHACSVQITSGEMVVALGRTYHSECFVCSICQSPFAGDVCYEHNSQPLCEWHWYTQNGLLCSECGGTINNHCVLTRGKKYHQHCAEAKYGEAAMSIDEARRQVKAAKAAVVAS</sequence>
<comment type="caution">
    <text evidence="1">The sequence shown here is derived from an EMBL/GenBank/DDBJ whole genome shotgun (WGS) entry which is preliminary data.</text>
</comment>
<dbReference type="EMBL" id="JANBUJ010000188">
    <property type="protein sequence ID" value="KAJ2773704.1"/>
    <property type="molecule type" value="Genomic_DNA"/>
</dbReference>
<proteinExistence type="predicted"/>
<name>A0ACC1K4Z0_9FUNG</name>
<reference evidence="1" key="1">
    <citation type="submission" date="2022-07" db="EMBL/GenBank/DDBJ databases">
        <title>Phylogenomic reconstructions and comparative analyses of Kickxellomycotina fungi.</title>
        <authorList>
            <person name="Reynolds N.K."/>
            <person name="Stajich J.E."/>
            <person name="Barry K."/>
            <person name="Grigoriev I.V."/>
            <person name="Crous P."/>
            <person name="Smith M.E."/>
        </authorList>
    </citation>
    <scope>NUCLEOTIDE SEQUENCE</scope>
    <source>
        <strain evidence="1">CBS 109366</strain>
    </source>
</reference>
<evidence type="ECO:0000313" key="1">
    <source>
        <dbReference type="EMBL" id="KAJ2773704.1"/>
    </source>
</evidence>
<dbReference type="Proteomes" id="UP001140234">
    <property type="component" value="Unassembled WGS sequence"/>
</dbReference>